<evidence type="ECO:0000313" key="2">
    <source>
        <dbReference type="Proteomes" id="UP000256405"/>
    </source>
</evidence>
<accession>A0A3E0DS51</accession>
<protein>
    <submittedName>
        <fullName evidence="1">Uncharacterized protein DUF4221</fullName>
    </submittedName>
</protein>
<dbReference type="EMBL" id="QUNF01000012">
    <property type="protein sequence ID" value="REG86300.1"/>
    <property type="molecule type" value="Genomic_DNA"/>
</dbReference>
<dbReference type="Pfam" id="PF13970">
    <property type="entry name" value="DUF4221"/>
    <property type="match status" value="1"/>
</dbReference>
<reference evidence="1 2" key="1">
    <citation type="submission" date="2018-08" db="EMBL/GenBank/DDBJ databases">
        <title>Genomic Encyclopedia of Archaeal and Bacterial Type Strains, Phase II (KMG-II): from individual species to whole genera.</title>
        <authorList>
            <person name="Goeker M."/>
        </authorList>
    </citation>
    <scope>NUCLEOTIDE SEQUENCE [LARGE SCALE GENOMIC DNA]</scope>
    <source>
        <strain evidence="1 2">DSM 15986</strain>
    </source>
</reference>
<evidence type="ECO:0000313" key="1">
    <source>
        <dbReference type="EMBL" id="REG86300.1"/>
    </source>
</evidence>
<comment type="caution">
    <text evidence="1">The sequence shown here is derived from an EMBL/GenBank/DDBJ whole genome shotgun (WGS) entry which is preliminary data.</text>
</comment>
<organism evidence="1 2">
    <name type="scientific">Algoriphagus antarcticus</name>
    <dbReference type="NCBI Taxonomy" id="238540"/>
    <lineage>
        <taxon>Bacteria</taxon>
        <taxon>Pseudomonadati</taxon>
        <taxon>Bacteroidota</taxon>
        <taxon>Cytophagia</taxon>
        <taxon>Cytophagales</taxon>
        <taxon>Cyclobacteriaceae</taxon>
        <taxon>Algoriphagus</taxon>
    </lineage>
</organism>
<gene>
    <name evidence="1" type="ORF">C8N25_1124</name>
</gene>
<sequence>MKKLLPLLLLIVLASCGESGSSQKSESGNILENLTYSIDTVVVDPGEEIINLSNGLRLSDVSQDRSQMYIFSEEEAKLSVIDLDLLQLKGKIPFEKEGPNGVGNYLWQISAISEGSLLIGTFQDAAIFDFKGQKLQDIRLDKEDVKGIAESKELQNNNLRVSHDLERYYTLPGSVFSTENKMELAVIDRKSLDGKLMTLPALEINLDFTLTLTSKEIINVQAEDIFLLDQNGKFYISSSATSDLYAYDPKADSLQLYSFPIQSIPRSKTDPPGQRKLTDVDVWNAEIEKINTQIRYGPLLWDDSRQYFFRIASIRKSNADPEIKAKNDVFLLAFDKDMNLLGETQLEELIVTPSFPFFKDGKLYSYVNVEDELGFAVFTFNF</sequence>
<dbReference type="PROSITE" id="PS51257">
    <property type="entry name" value="PROKAR_LIPOPROTEIN"/>
    <property type="match status" value="1"/>
</dbReference>
<dbReference type="Proteomes" id="UP000256405">
    <property type="component" value="Unassembled WGS sequence"/>
</dbReference>
<dbReference type="AlphaFoldDB" id="A0A3E0DS51"/>
<dbReference type="InterPro" id="IPR025316">
    <property type="entry name" value="DUF4221"/>
</dbReference>
<proteinExistence type="predicted"/>
<name>A0A3E0DS51_9BACT</name>
<dbReference type="RefSeq" id="WP_169714395.1">
    <property type="nucleotide sequence ID" value="NZ_MSSW01000019.1"/>
</dbReference>
<keyword evidence="2" id="KW-1185">Reference proteome</keyword>